<reference evidence="1 2" key="1">
    <citation type="submission" date="2011-01" db="EMBL/GenBank/DDBJ databases">
        <title>Complete sequence of Pseudoxanthomonas suwonensis 11-1.</title>
        <authorList>
            <consortium name="US DOE Joint Genome Institute"/>
            <person name="Lucas S."/>
            <person name="Copeland A."/>
            <person name="Lapidus A."/>
            <person name="Cheng J.-F."/>
            <person name="Goodwin L."/>
            <person name="Pitluck S."/>
            <person name="Teshima H."/>
            <person name="Detter J.C."/>
            <person name="Han C."/>
            <person name="Tapia R."/>
            <person name="Land M."/>
            <person name="Hauser L."/>
            <person name="Kyrpides N."/>
            <person name="Ivanova N."/>
            <person name="Ovchinnikova G."/>
            <person name="Siebers A.K."/>
            <person name="Allgaier M."/>
            <person name="Thelen M.P."/>
            <person name="Hugenholtz P."/>
            <person name="Gladden J."/>
            <person name="Woyke T."/>
        </authorList>
    </citation>
    <scope>NUCLEOTIDE SEQUENCE [LARGE SCALE GENOMIC DNA]</scope>
    <source>
        <strain evidence="2">11-1</strain>
    </source>
</reference>
<dbReference type="HOGENOM" id="CLU_2976050_0_0_6"/>
<dbReference type="Proteomes" id="UP000008632">
    <property type="component" value="Chromosome"/>
</dbReference>
<dbReference type="STRING" id="743721.Psesu_1918"/>
<accession>E6WUQ7</accession>
<name>E6WUQ7_PSEUU</name>
<sequence length="58" mass="6558">MVIIGQVEPGGYLYMCFKASDFGSVYVRFPYQDSTFYPVGKSFSVFMARCRPDPESDA</sequence>
<evidence type="ECO:0000313" key="2">
    <source>
        <dbReference type="Proteomes" id="UP000008632"/>
    </source>
</evidence>
<organism evidence="1 2">
    <name type="scientific">Pseudoxanthomonas suwonensis (strain 11-1)</name>
    <dbReference type="NCBI Taxonomy" id="743721"/>
    <lineage>
        <taxon>Bacteria</taxon>
        <taxon>Pseudomonadati</taxon>
        <taxon>Pseudomonadota</taxon>
        <taxon>Gammaproteobacteria</taxon>
        <taxon>Lysobacterales</taxon>
        <taxon>Lysobacteraceae</taxon>
        <taxon>Pseudoxanthomonas</taxon>
    </lineage>
</organism>
<dbReference type="EMBL" id="CP002446">
    <property type="protein sequence ID" value="ADV27759.1"/>
    <property type="molecule type" value="Genomic_DNA"/>
</dbReference>
<evidence type="ECO:0000313" key="1">
    <source>
        <dbReference type="EMBL" id="ADV27759.1"/>
    </source>
</evidence>
<dbReference type="KEGG" id="psu:Psesu_1918"/>
<keyword evidence="2" id="KW-1185">Reference proteome</keyword>
<protein>
    <submittedName>
        <fullName evidence="1">Uncharacterized protein</fullName>
    </submittedName>
</protein>
<proteinExistence type="predicted"/>
<gene>
    <name evidence="1" type="ordered locus">Psesu_1918</name>
</gene>
<dbReference type="AlphaFoldDB" id="E6WUQ7"/>